<dbReference type="InterPro" id="IPR039374">
    <property type="entry name" value="SIP_fam"/>
</dbReference>
<accession>A0A1I0TQF4</accession>
<dbReference type="SUPFAM" id="SSF63380">
    <property type="entry name" value="Riboflavin synthase domain-like"/>
    <property type="match status" value="1"/>
</dbReference>
<dbReference type="PANTHER" id="PTHR30157">
    <property type="entry name" value="FERRIC REDUCTASE, NADPH-DEPENDENT"/>
    <property type="match status" value="1"/>
</dbReference>
<dbReference type="CDD" id="cd06193">
    <property type="entry name" value="siderophore_interacting"/>
    <property type="match status" value="1"/>
</dbReference>
<proteinExistence type="predicted"/>
<dbReference type="Pfam" id="PF04954">
    <property type="entry name" value="SIP"/>
    <property type="match status" value="1"/>
</dbReference>
<dbReference type="InterPro" id="IPR017927">
    <property type="entry name" value="FAD-bd_FR_type"/>
</dbReference>
<dbReference type="Gene3D" id="3.40.50.80">
    <property type="entry name" value="Nucleotide-binding domain of ferredoxin-NADP reductase (FNR) module"/>
    <property type="match status" value="1"/>
</dbReference>
<name>A0A1I0TQF4_9NOCA</name>
<reference evidence="2 3" key="1">
    <citation type="submission" date="2016-10" db="EMBL/GenBank/DDBJ databases">
        <authorList>
            <person name="de Groot N.N."/>
        </authorList>
    </citation>
    <scope>NUCLEOTIDE SEQUENCE [LARGE SCALE GENOMIC DNA]</scope>
    <source>
        <strain evidence="2 3">DSM 44908</strain>
    </source>
</reference>
<dbReference type="PROSITE" id="PS51384">
    <property type="entry name" value="FAD_FR"/>
    <property type="match status" value="1"/>
</dbReference>
<feature type="domain" description="FAD-binding FR-type" evidence="1">
    <location>
        <begin position="15"/>
        <end position="138"/>
    </location>
</feature>
<sequence>MSTALELDAITETEPGCYPAIVQYVEQLSPSMIRVVFGGPDLEHYVGLSAPDECVTVHFPPTVDDVLPRMTEVGGVWGYHDLAVRPECRNYTVRSRTATTMTVDFVLHEVGVAADWARAARPGHQVVLSRPRSWYCVPADVDWQLLVADQTGLPAVGRALEQLAPGARAHVVLEILDEADRQDFVTRGDVTVEWIVGAGNGATPTALVDAVSSFERPDGVGYLWFAGEAGASRAVRAIARKQWGFDTRHCSSIGYWRERAEEWLAKYKRYERMALAGYNRALREGRSEAQAQEEFEALLERVGL</sequence>
<gene>
    <name evidence="2" type="ORF">SAMN05444374_108177</name>
</gene>
<evidence type="ECO:0000313" key="3">
    <source>
        <dbReference type="Proteomes" id="UP000182054"/>
    </source>
</evidence>
<dbReference type="RefSeq" id="WP_068364052.1">
    <property type="nucleotide sequence ID" value="NZ_FOJN01000008.1"/>
</dbReference>
<dbReference type="InterPro" id="IPR017938">
    <property type="entry name" value="Riboflavin_synthase-like_b-brl"/>
</dbReference>
<dbReference type="Gene3D" id="2.40.30.10">
    <property type="entry name" value="Translation factors"/>
    <property type="match status" value="1"/>
</dbReference>
<protein>
    <submittedName>
        <fullName evidence="2">NADPH-dependent ferric siderophore reductase, contains FAD-binding and SIP domains</fullName>
    </submittedName>
</protein>
<dbReference type="InterPro" id="IPR039261">
    <property type="entry name" value="FNR_nucleotide-bd"/>
</dbReference>
<dbReference type="Pfam" id="PF08021">
    <property type="entry name" value="FAD_binding_9"/>
    <property type="match status" value="1"/>
</dbReference>
<dbReference type="InterPro" id="IPR007037">
    <property type="entry name" value="SIP_rossman_dom"/>
</dbReference>
<dbReference type="EMBL" id="FOJN01000008">
    <property type="protein sequence ID" value="SFA53995.1"/>
    <property type="molecule type" value="Genomic_DNA"/>
</dbReference>
<evidence type="ECO:0000313" key="2">
    <source>
        <dbReference type="EMBL" id="SFA53995.1"/>
    </source>
</evidence>
<dbReference type="GO" id="GO:0016491">
    <property type="term" value="F:oxidoreductase activity"/>
    <property type="evidence" value="ECO:0007669"/>
    <property type="project" value="InterPro"/>
</dbReference>
<dbReference type="GeneID" id="85486270"/>
<organism evidence="2 3">
    <name type="scientific">Rhodococcoides kroppenstedtii</name>
    <dbReference type="NCBI Taxonomy" id="293050"/>
    <lineage>
        <taxon>Bacteria</taxon>
        <taxon>Bacillati</taxon>
        <taxon>Actinomycetota</taxon>
        <taxon>Actinomycetes</taxon>
        <taxon>Mycobacteriales</taxon>
        <taxon>Nocardiaceae</taxon>
        <taxon>Rhodococcoides</taxon>
    </lineage>
</organism>
<dbReference type="InterPro" id="IPR013113">
    <property type="entry name" value="SIP_FAD-bd"/>
</dbReference>
<evidence type="ECO:0000259" key="1">
    <source>
        <dbReference type="PROSITE" id="PS51384"/>
    </source>
</evidence>
<dbReference type="AlphaFoldDB" id="A0A1I0TQF4"/>
<dbReference type="PANTHER" id="PTHR30157:SF0">
    <property type="entry name" value="NADPH-DEPENDENT FERRIC-CHELATE REDUCTASE"/>
    <property type="match status" value="1"/>
</dbReference>
<dbReference type="Proteomes" id="UP000182054">
    <property type="component" value="Unassembled WGS sequence"/>
</dbReference>
<dbReference type="OrthoDB" id="9814826at2"/>